<evidence type="ECO:0000259" key="16">
    <source>
        <dbReference type="PROSITE" id="PS50109"/>
    </source>
</evidence>
<keyword evidence="19" id="KW-1185">Reference proteome</keyword>
<evidence type="ECO:0000256" key="15">
    <source>
        <dbReference type="SAM" id="Phobius"/>
    </source>
</evidence>
<dbReference type="SUPFAM" id="SSF47384">
    <property type="entry name" value="Homodimeric domain of signal transducing histidine kinase"/>
    <property type="match status" value="1"/>
</dbReference>
<keyword evidence="14 15" id="KW-0472">Membrane</keyword>
<evidence type="ECO:0000256" key="8">
    <source>
        <dbReference type="ARBA" id="ARBA00022692"/>
    </source>
</evidence>
<dbReference type="PANTHER" id="PTHR44936">
    <property type="entry name" value="SENSOR PROTEIN CREC"/>
    <property type="match status" value="1"/>
</dbReference>
<evidence type="ECO:0000256" key="3">
    <source>
        <dbReference type="ARBA" id="ARBA00012438"/>
    </source>
</evidence>
<reference evidence="19" key="1">
    <citation type="journal article" date="2019" name="Int. J. Syst. Evol. Microbiol.">
        <title>The Global Catalogue of Microorganisms (GCM) 10K type strain sequencing project: providing services to taxonomists for standard genome sequencing and annotation.</title>
        <authorList>
            <consortium name="The Broad Institute Genomics Platform"/>
            <consortium name="The Broad Institute Genome Sequencing Center for Infectious Disease"/>
            <person name="Wu L."/>
            <person name="Ma J."/>
        </authorList>
    </citation>
    <scope>NUCLEOTIDE SEQUENCE [LARGE SCALE GENOMIC DNA]</scope>
    <source>
        <strain evidence="19">CGMCC 1.10188</strain>
    </source>
</reference>
<protein>
    <recommendedName>
        <fullName evidence="3">histidine kinase</fullName>
        <ecNumber evidence="3">2.7.13.3</ecNumber>
    </recommendedName>
</protein>
<sequence length="463" mass="49665">MLSRRPAWSLARPLARPLARYLVPRGMTTQITAIVTLAVMLGAVLTVIAITLLSDSGQKSSPSVIAARAAMIVQLVDASAHHGDVVRIVETARAQGIDVALVDGPPPARRADGDDAPLRSVSFRLEAGWGVDVAMWERSWDQDIETVVVPVARDAHLVFRMPLQMGVWRGIVRIGGGTLVIVTLFVVLLSVYARRWIARPLDALADAAVSFGQSPSDDRLLSRPAPREIVRVAAALDGMRTRIRNLIDDRTRMLVAISHDLRTPLTRLGLRAERIADPAIRSAMQTDLDQIGRMLNETLDYLRDDARTGQMIRCDLPSLITTTCSGFADVGHGVRYDGPARLTWTCRPGAVARAIGNLVENGVKHGGKTVVVGLHSVDGGIEIVVADDGPGIPADLRERVFEPFFKGNSARGGAGQAGFGLGLSIARDAARLHGGDIALNDRPEGGLVARLFLPAAAQHLLTS</sequence>
<keyword evidence="11" id="KW-0067">ATP-binding</keyword>
<dbReference type="Gene3D" id="3.30.565.10">
    <property type="entry name" value="Histidine kinase-like ATPase, C-terminal domain"/>
    <property type="match status" value="1"/>
</dbReference>
<dbReference type="CDD" id="cd00075">
    <property type="entry name" value="HATPase"/>
    <property type="match status" value="1"/>
</dbReference>
<feature type="transmembrane region" description="Helical" evidence="15">
    <location>
        <begin position="31"/>
        <end position="53"/>
    </location>
</feature>
<feature type="transmembrane region" description="Helical" evidence="15">
    <location>
        <begin position="170"/>
        <end position="193"/>
    </location>
</feature>
<feature type="domain" description="Histidine kinase" evidence="16">
    <location>
        <begin position="256"/>
        <end position="457"/>
    </location>
</feature>
<name>A0ABQ1IFP5_9PROT</name>
<organism evidence="18 19">
    <name type="scientific">Tistrella bauzanensis</name>
    <dbReference type="NCBI Taxonomy" id="657419"/>
    <lineage>
        <taxon>Bacteria</taxon>
        <taxon>Pseudomonadati</taxon>
        <taxon>Pseudomonadota</taxon>
        <taxon>Alphaproteobacteria</taxon>
        <taxon>Geminicoccales</taxon>
        <taxon>Geminicoccaceae</taxon>
        <taxon>Tistrella</taxon>
    </lineage>
</organism>
<dbReference type="Proteomes" id="UP000603352">
    <property type="component" value="Unassembled WGS sequence"/>
</dbReference>
<dbReference type="SMART" id="SM00387">
    <property type="entry name" value="HATPase_c"/>
    <property type="match status" value="1"/>
</dbReference>
<dbReference type="PROSITE" id="PS50885">
    <property type="entry name" value="HAMP"/>
    <property type="match status" value="1"/>
</dbReference>
<evidence type="ECO:0000256" key="2">
    <source>
        <dbReference type="ARBA" id="ARBA00004429"/>
    </source>
</evidence>
<dbReference type="EC" id="2.7.13.3" evidence="3"/>
<keyword evidence="5" id="KW-0997">Cell inner membrane</keyword>
<dbReference type="PANTHER" id="PTHR44936:SF5">
    <property type="entry name" value="SENSOR HISTIDINE KINASE ENVZ"/>
    <property type="match status" value="1"/>
</dbReference>
<evidence type="ECO:0000313" key="19">
    <source>
        <dbReference type="Proteomes" id="UP000603352"/>
    </source>
</evidence>
<evidence type="ECO:0000256" key="1">
    <source>
        <dbReference type="ARBA" id="ARBA00000085"/>
    </source>
</evidence>
<comment type="subcellular location">
    <subcellularLocation>
        <location evidence="2">Cell inner membrane</location>
        <topology evidence="2">Multi-pass membrane protein</topology>
    </subcellularLocation>
</comment>
<gene>
    <name evidence="18" type="ORF">GCM10011505_15730</name>
</gene>
<feature type="domain" description="HAMP" evidence="17">
    <location>
        <begin position="195"/>
        <end position="248"/>
    </location>
</feature>
<evidence type="ECO:0000313" key="18">
    <source>
        <dbReference type="EMBL" id="GGB35159.1"/>
    </source>
</evidence>
<evidence type="ECO:0000256" key="5">
    <source>
        <dbReference type="ARBA" id="ARBA00022519"/>
    </source>
</evidence>
<evidence type="ECO:0000256" key="11">
    <source>
        <dbReference type="ARBA" id="ARBA00022840"/>
    </source>
</evidence>
<evidence type="ECO:0000256" key="6">
    <source>
        <dbReference type="ARBA" id="ARBA00022553"/>
    </source>
</evidence>
<dbReference type="InterPro" id="IPR004358">
    <property type="entry name" value="Sig_transdc_His_kin-like_C"/>
</dbReference>
<evidence type="ECO:0000256" key="4">
    <source>
        <dbReference type="ARBA" id="ARBA00022475"/>
    </source>
</evidence>
<dbReference type="InterPro" id="IPR036097">
    <property type="entry name" value="HisK_dim/P_sf"/>
</dbReference>
<keyword evidence="13" id="KW-0902">Two-component regulatory system</keyword>
<keyword evidence="10 18" id="KW-0418">Kinase</keyword>
<dbReference type="InterPro" id="IPR005467">
    <property type="entry name" value="His_kinase_dom"/>
</dbReference>
<keyword evidence="12 15" id="KW-1133">Transmembrane helix</keyword>
<dbReference type="Pfam" id="PF02518">
    <property type="entry name" value="HATPase_c"/>
    <property type="match status" value="1"/>
</dbReference>
<comment type="catalytic activity">
    <reaction evidence="1">
        <text>ATP + protein L-histidine = ADP + protein N-phospho-L-histidine.</text>
        <dbReference type="EC" id="2.7.13.3"/>
    </reaction>
</comment>
<dbReference type="EMBL" id="BMDZ01000013">
    <property type="protein sequence ID" value="GGB35159.1"/>
    <property type="molecule type" value="Genomic_DNA"/>
</dbReference>
<dbReference type="PROSITE" id="PS50109">
    <property type="entry name" value="HIS_KIN"/>
    <property type="match status" value="1"/>
</dbReference>
<accession>A0ABQ1IFP5</accession>
<dbReference type="SUPFAM" id="SSF55874">
    <property type="entry name" value="ATPase domain of HSP90 chaperone/DNA topoisomerase II/histidine kinase"/>
    <property type="match status" value="1"/>
</dbReference>
<evidence type="ECO:0000256" key="14">
    <source>
        <dbReference type="ARBA" id="ARBA00023136"/>
    </source>
</evidence>
<evidence type="ECO:0000256" key="12">
    <source>
        <dbReference type="ARBA" id="ARBA00022989"/>
    </source>
</evidence>
<evidence type="ECO:0000259" key="17">
    <source>
        <dbReference type="PROSITE" id="PS50885"/>
    </source>
</evidence>
<dbReference type="CDD" id="cd00082">
    <property type="entry name" value="HisKA"/>
    <property type="match status" value="1"/>
</dbReference>
<dbReference type="InterPro" id="IPR003661">
    <property type="entry name" value="HisK_dim/P_dom"/>
</dbReference>
<dbReference type="InterPro" id="IPR003594">
    <property type="entry name" value="HATPase_dom"/>
</dbReference>
<dbReference type="SMART" id="SM00388">
    <property type="entry name" value="HisKA"/>
    <property type="match status" value="1"/>
</dbReference>
<evidence type="ECO:0000256" key="9">
    <source>
        <dbReference type="ARBA" id="ARBA00022741"/>
    </source>
</evidence>
<dbReference type="Pfam" id="PF00512">
    <property type="entry name" value="HisKA"/>
    <property type="match status" value="1"/>
</dbReference>
<evidence type="ECO:0000256" key="7">
    <source>
        <dbReference type="ARBA" id="ARBA00022679"/>
    </source>
</evidence>
<comment type="caution">
    <text evidence="18">The sequence shown here is derived from an EMBL/GenBank/DDBJ whole genome shotgun (WGS) entry which is preliminary data.</text>
</comment>
<evidence type="ECO:0000256" key="13">
    <source>
        <dbReference type="ARBA" id="ARBA00023012"/>
    </source>
</evidence>
<dbReference type="Gene3D" id="1.10.287.130">
    <property type="match status" value="1"/>
</dbReference>
<dbReference type="InterPro" id="IPR050980">
    <property type="entry name" value="2C_sensor_his_kinase"/>
</dbReference>
<dbReference type="InterPro" id="IPR003660">
    <property type="entry name" value="HAMP_dom"/>
</dbReference>
<keyword evidence="8 15" id="KW-0812">Transmembrane</keyword>
<proteinExistence type="predicted"/>
<keyword evidence="9" id="KW-0547">Nucleotide-binding</keyword>
<dbReference type="GO" id="GO:0016301">
    <property type="term" value="F:kinase activity"/>
    <property type="evidence" value="ECO:0007669"/>
    <property type="project" value="UniProtKB-KW"/>
</dbReference>
<keyword evidence="7" id="KW-0808">Transferase</keyword>
<dbReference type="InterPro" id="IPR036890">
    <property type="entry name" value="HATPase_C_sf"/>
</dbReference>
<dbReference type="PRINTS" id="PR00344">
    <property type="entry name" value="BCTRLSENSOR"/>
</dbReference>
<evidence type="ECO:0000256" key="10">
    <source>
        <dbReference type="ARBA" id="ARBA00022777"/>
    </source>
</evidence>
<keyword evidence="4" id="KW-1003">Cell membrane</keyword>
<keyword evidence="6" id="KW-0597">Phosphoprotein</keyword>